<reference evidence="4 5" key="1">
    <citation type="journal article" date="2025" name="Microbiol. Resour. Announc.">
        <title>Draft genome sequences for Neonectria magnoliae and Neonectria punicea, canker pathogens of Liriodendron tulipifera and Acer saccharum in West Virginia.</title>
        <authorList>
            <person name="Petronek H.M."/>
            <person name="Kasson M.T."/>
            <person name="Metheny A.M."/>
            <person name="Stauder C.M."/>
            <person name="Lovett B."/>
            <person name="Lynch S.C."/>
            <person name="Garnas J.R."/>
            <person name="Kasson L.R."/>
            <person name="Stajich J.E."/>
        </authorList>
    </citation>
    <scope>NUCLEOTIDE SEQUENCE [LARGE SCALE GENOMIC DNA]</scope>
    <source>
        <strain evidence="4 5">NRRL 64651</strain>
    </source>
</reference>
<evidence type="ECO:0000313" key="4">
    <source>
        <dbReference type="EMBL" id="KAK7417316.1"/>
    </source>
</evidence>
<evidence type="ECO:0000259" key="3">
    <source>
        <dbReference type="Pfam" id="PF07910"/>
    </source>
</evidence>
<dbReference type="InterPro" id="IPR012462">
    <property type="entry name" value="UFSP1/2_DUB_cat"/>
</dbReference>
<keyword evidence="1" id="KW-0378">Hydrolase</keyword>
<evidence type="ECO:0000256" key="2">
    <source>
        <dbReference type="SAM" id="MobiDB-lite"/>
    </source>
</evidence>
<evidence type="ECO:0000256" key="1">
    <source>
        <dbReference type="ARBA" id="ARBA00022801"/>
    </source>
</evidence>
<dbReference type="EMBL" id="JAZAVK010000188">
    <property type="protein sequence ID" value="KAK7417316.1"/>
    <property type="molecule type" value="Genomic_DNA"/>
</dbReference>
<accession>A0ABR1H9S6</accession>
<proteinExistence type="predicted"/>
<comment type="caution">
    <text evidence="4">The sequence shown here is derived from an EMBL/GenBank/DDBJ whole genome shotgun (WGS) entry which is preliminary data.</text>
</comment>
<organism evidence="4 5">
    <name type="scientific">Neonectria magnoliae</name>
    <dbReference type="NCBI Taxonomy" id="2732573"/>
    <lineage>
        <taxon>Eukaryota</taxon>
        <taxon>Fungi</taxon>
        <taxon>Dikarya</taxon>
        <taxon>Ascomycota</taxon>
        <taxon>Pezizomycotina</taxon>
        <taxon>Sordariomycetes</taxon>
        <taxon>Hypocreomycetidae</taxon>
        <taxon>Hypocreales</taxon>
        <taxon>Nectriaceae</taxon>
        <taxon>Neonectria</taxon>
    </lineage>
</organism>
<feature type="compositionally biased region" description="Low complexity" evidence="2">
    <location>
        <begin position="81"/>
        <end position="92"/>
    </location>
</feature>
<evidence type="ECO:0000313" key="5">
    <source>
        <dbReference type="Proteomes" id="UP001498421"/>
    </source>
</evidence>
<feature type="region of interest" description="Disordered" evidence="2">
    <location>
        <begin position="79"/>
        <end position="172"/>
    </location>
</feature>
<sequence>MANSEPTPKCPFCSFNVIGGEYELLLHIETRHPEGQSPFAIAEEPVPCPQDGCGEMVPQDELAYHLELHDLEAKDDVTDDASAQPSASLAAAIKEPDKVARDSTHKRQREKQNSTIQAWKALFGGPKSRHSHDSSHRTRHKAKKLPTTEPLLGDQISGGDAQSAQQGQRSARLGKSELGRFAHEHQMPPWLVDLLQQEGQVINDGVMPVLGQLLEQSPSTQYAYLCHPRVQHVSKLRREGGFCGYRNIQMLISHIISARSTGAELFGPTFPTIFEIQDLIENAWDNGFNAQGRVETGGVKGTRKYIGTPEAQAVFCSLSIPCSVQAFKDKERGKAKTPLLEGIEQYFQGGVEDVEARIHLTGLPPIYLQHPGHSLTIVGIERQMDGELNLLVFDPSFHDSTKIRHLVGKAFRHKLLTVDQALQPYRRDAQYLRKYNEFEVL</sequence>
<protein>
    <recommendedName>
        <fullName evidence="3">UFSP1/2/DUB catalytic domain-containing protein</fullName>
    </recommendedName>
</protein>
<name>A0ABR1H9S6_9HYPO</name>
<feature type="compositionally biased region" description="Basic and acidic residues" evidence="2">
    <location>
        <begin position="94"/>
        <end position="105"/>
    </location>
</feature>
<keyword evidence="5" id="KW-1185">Reference proteome</keyword>
<feature type="domain" description="UFSP1/2/DUB catalytic" evidence="3">
    <location>
        <begin position="220"/>
        <end position="440"/>
    </location>
</feature>
<dbReference type="Gene3D" id="3.90.70.130">
    <property type="match status" value="1"/>
</dbReference>
<gene>
    <name evidence="4" type="ORF">QQZ08_011659</name>
</gene>
<dbReference type="Pfam" id="PF07910">
    <property type="entry name" value="Peptidase_C78"/>
    <property type="match status" value="1"/>
</dbReference>
<dbReference type="Proteomes" id="UP001498421">
    <property type="component" value="Unassembled WGS sequence"/>
</dbReference>
<feature type="compositionally biased region" description="Low complexity" evidence="2">
    <location>
        <begin position="155"/>
        <end position="171"/>
    </location>
</feature>